<keyword evidence="10" id="KW-1133">Transmembrane helix</keyword>
<keyword evidence="12" id="KW-0829">Tyrosine-protein kinase</keyword>
<evidence type="ECO:0000256" key="16">
    <source>
        <dbReference type="SAM" id="MobiDB-lite"/>
    </source>
</evidence>
<keyword evidence="19" id="KW-1185">Reference proteome</keyword>
<dbReference type="HOGENOM" id="CLU_454681_0_0_10"/>
<evidence type="ECO:0000256" key="1">
    <source>
        <dbReference type="ARBA" id="ARBA00004251"/>
    </source>
</evidence>
<dbReference type="EMBL" id="ADLF01000018">
    <property type="protein sequence ID" value="EKU88736.1"/>
    <property type="molecule type" value="Genomic_DNA"/>
</dbReference>
<keyword evidence="6" id="KW-0732">Signal</keyword>
<accession>K9DZH3</accession>
<evidence type="ECO:0000256" key="11">
    <source>
        <dbReference type="ARBA" id="ARBA00023136"/>
    </source>
</evidence>
<feature type="region of interest" description="Disordered" evidence="16">
    <location>
        <begin position="509"/>
        <end position="528"/>
    </location>
</feature>
<gene>
    <name evidence="18" type="ORF">HMPREF9447_04054</name>
</gene>
<evidence type="ECO:0000256" key="2">
    <source>
        <dbReference type="ARBA" id="ARBA00011902"/>
    </source>
</evidence>
<dbReference type="GO" id="GO:0005886">
    <property type="term" value="C:plasma membrane"/>
    <property type="evidence" value="ECO:0007669"/>
    <property type="project" value="UniProtKB-SubCell"/>
</dbReference>
<evidence type="ECO:0000313" key="18">
    <source>
        <dbReference type="EMBL" id="EKU88736.1"/>
    </source>
</evidence>
<dbReference type="PATRIC" id="fig|742727.4.peg.4138"/>
<comment type="subcellular location">
    <subcellularLocation>
        <location evidence="1">Cell membrane</location>
        <topology evidence="1">Single-pass type I membrane protein</topology>
    </subcellularLocation>
</comment>
<dbReference type="CDD" id="cd13120">
    <property type="entry name" value="BF2867_like_N"/>
    <property type="match status" value="1"/>
</dbReference>
<evidence type="ECO:0000256" key="10">
    <source>
        <dbReference type="ARBA" id="ARBA00022989"/>
    </source>
</evidence>
<dbReference type="eggNOG" id="ENOG5032TR8">
    <property type="taxonomic scope" value="Bacteria"/>
</dbReference>
<keyword evidence="13" id="KW-1015">Disulfide bond</keyword>
<name>K9DZH3_9BACE</name>
<evidence type="ECO:0000256" key="15">
    <source>
        <dbReference type="ARBA" id="ARBA00023180"/>
    </source>
</evidence>
<evidence type="ECO:0000259" key="17">
    <source>
        <dbReference type="Pfam" id="PF12810"/>
    </source>
</evidence>
<evidence type="ECO:0000256" key="3">
    <source>
        <dbReference type="ARBA" id="ARBA00022475"/>
    </source>
</evidence>
<dbReference type="Pfam" id="PF13149">
    <property type="entry name" value="Mfa_like_1"/>
    <property type="match status" value="1"/>
</dbReference>
<dbReference type="InterPro" id="IPR042278">
    <property type="entry name" value="Mfa-like_1_N"/>
</dbReference>
<evidence type="ECO:0000256" key="5">
    <source>
        <dbReference type="ARBA" id="ARBA00022692"/>
    </source>
</evidence>
<dbReference type="InterPro" id="IPR025049">
    <property type="entry name" value="Mfa-like_1"/>
</dbReference>
<keyword evidence="8" id="KW-0418">Kinase</keyword>
<organism evidence="18 19">
    <name type="scientific">Bacteroides oleiciplenus YIT 12058</name>
    <dbReference type="NCBI Taxonomy" id="742727"/>
    <lineage>
        <taxon>Bacteria</taxon>
        <taxon>Pseudomonadati</taxon>
        <taxon>Bacteroidota</taxon>
        <taxon>Bacteroidia</taxon>
        <taxon>Bacteroidales</taxon>
        <taxon>Bacteroidaceae</taxon>
        <taxon>Bacteroides</taxon>
    </lineage>
</organism>
<keyword evidence="15" id="KW-0325">Glycoprotein</keyword>
<keyword evidence="14" id="KW-0675">Receptor</keyword>
<dbReference type="EC" id="2.7.10.1" evidence="2"/>
<evidence type="ECO:0000256" key="12">
    <source>
        <dbReference type="ARBA" id="ARBA00023137"/>
    </source>
</evidence>
<dbReference type="InterPro" id="IPR055163">
    <property type="entry name" value="ALK/LTK-like_GRD"/>
</dbReference>
<keyword evidence="9" id="KW-0067">ATP-binding</keyword>
<comment type="caution">
    <text evidence="18">The sequence shown here is derived from an EMBL/GenBank/DDBJ whole genome shotgun (WGS) entry which is preliminary data.</text>
</comment>
<dbReference type="Pfam" id="PF12810">
    <property type="entry name" value="ALK_LTK_GRD"/>
    <property type="match status" value="1"/>
</dbReference>
<keyword evidence="4" id="KW-0808">Transferase</keyword>
<evidence type="ECO:0000256" key="14">
    <source>
        <dbReference type="ARBA" id="ARBA00023170"/>
    </source>
</evidence>
<proteinExistence type="predicted"/>
<dbReference type="Gene3D" id="2.60.40.2620">
    <property type="entry name" value="Fimbrillin-like"/>
    <property type="match status" value="1"/>
</dbReference>
<keyword evidence="11" id="KW-0472">Membrane</keyword>
<feature type="region of interest" description="Disordered" evidence="16">
    <location>
        <begin position="1"/>
        <end position="21"/>
    </location>
</feature>
<protein>
    <recommendedName>
        <fullName evidence="2">receptor protein-tyrosine kinase</fullName>
        <ecNumber evidence="2">2.7.10.1</ecNumber>
    </recommendedName>
</protein>
<evidence type="ECO:0000313" key="19">
    <source>
        <dbReference type="Proteomes" id="UP000009872"/>
    </source>
</evidence>
<evidence type="ECO:0000256" key="6">
    <source>
        <dbReference type="ARBA" id="ARBA00022729"/>
    </source>
</evidence>
<dbReference type="AlphaFoldDB" id="K9DZH3"/>
<reference evidence="18 19" key="1">
    <citation type="submission" date="2012-09" db="EMBL/GenBank/DDBJ databases">
        <title>The Genome Sequence of Bacteroides oleiciplenus YIT 12058.</title>
        <authorList>
            <consortium name="The Broad Institute Genome Sequencing Platform"/>
            <person name="Earl A."/>
            <person name="Ward D."/>
            <person name="Feldgarden M."/>
            <person name="Gevers D."/>
            <person name="Morotomi M."/>
            <person name="Walker B."/>
            <person name="Young S.K."/>
            <person name="Zeng Q."/>
            <person name="Gargeya S."/>
            <person name="Fitzgerald M."/>
            <person name="Haas B."/>
            <person name="Abouelleil A."/>
            <person name="Alvarado L."/>
            <person name="Arachchi H.M."/>
            <person name="Berlin A.M."/>
            <person name="Chapman S.B."/>
            <person name="Goldberg J."/>
            <person name="Griggs A."/>
            <person name="Gujja S."/>
            <person name="Hansen M."/>
            <person name="Howarth C."/>
            <person name="Imamovic A."/>
            <person name="Larimer J."/>
            <person name="McCowen C."/>
            <person name="Montmayeur A."/>
            <person name="Murphy C."/>
            <person name="Neiman D."/>
            <person name="Pearson M."/>
            <person name="Priest M."/>
            <person name="Roberts A."/>
            <person name="Saif S."/>
            <person name="Shea T."/>
            <person name="Sisk P."/>
            <person name="Sykes S."/>
            <person name="Wortman J."/>
            <person name="Nusbaum C."/>
            <person name="Birren B."/>
        </authorList>
    </citation>
    <scope>NUCLEOTIDE SEQUENCE [LARGE SCALE GENOMIC DNA]</scope>
    <source>
        <strain evidence="18 19">YIT 12058</strain>
    </source>
</reference>
<keyword evidence="7" id="KW-0547">Nucleotide-binding</keyword>
<evidence type="ECO:0000256" key="4">
    <source>
        <dbReference type="ARBA" id="ARBA00022679"/>
    </source>
</evidence>
<dbReference type="STRING" id="742727.HMPREF9447_04054"/>
<evidence type="ECO:0000256" key="13">
    <source>
        <dbReference type="ARBA" id="ARBA00023157"/>
    </source>
</evidence>
<dbReference type="Proteomes" id="UP000009872">
    <property type="component" value="Unassembled WGS sequence"/>
</dbReference>
<dbReference type="GO" id="GO:0005524">
    <property type="term" value="F:ATP binding"/>
    <property type="evidence" value="ECO:0007669"/>
    <property type="project" value="UniProtKB-KW"/>
</dbReference>
<evidence type="ECO:0000256" key="9">
    <source>
        <dbReference type="ARBA" id="ARBA00022840"/>
    </source>
</evidence>
<keyword evidence="3" id="KW-1003">Cell membrane</keyword>
<dbReference type="GO" id="GO:0004714">
    <property type="term" value="F:transmembrane receptor protein tyrosine kinase activity"/>
    <property type="evidence" value="ECO:0007669"/>
    <property type="project" value="UniProtKB-EC"/>
</dbReference>
<feature type="domain" description="ALK/LTK-like glycine-rich" evidence="17">
    <location>
        <begin position="326"/>
        <end position="597"/>
    </location>
</feature>
<evidence type="ECO:0000256" key="7">
    <source>
        <dbReference type="ARBA" id="ARBA00022741"/>
    </source>
</evidence>
<evidence type="ECO:0000256" key="8">
    <source>
        <dbReference type="ARBA" id="ARBA00022777"/>
    </source>
</evidence>
<keyword evidence="5" id="KW-0812">Transmembrane</keyword>
<sequence length="600" mass="62714">MPAPGGSGVPISFTGGKSTTRVSQITTTDNMDNMAMFAFSASDGHLNEATSTPDFMYNKEVKKLGNAWTYYPVMFWPSEPYTVSFFAISPIPSSANGISVLTSATDAGYPVFEVAPPVKASQQVDLCVTSPVLNATYADPDGDGNSTNDTDGTVPLNFKHAMAKVNFKARYTTESGKDVDLRMDMIEMKGVTGNGRLKFTQDGYQWTIPAGSSIADYKLESSNDDFVNTPILKEGAEGDDLISSTTGTLCLVPQTVPAGATIHIKTTTEGLGDLSVLLFSAPLTGTWNAGETYSYSFKINNKSAKPGSKWEFTYSGASKRFIVPVSGKYKIEIWGNQGGRTGKTEYLGGKGGYTAGEIELTARDILKIYVGQWDYSHNYVEGWNGGGKAGGYNYCSPGAGSIDVRFVNIENKLGFNVVDIATDENPFLGLTGNEDTDPRIIVGGGGGGNGSNDNSFHSFSYGGYAGGLEGVKATYNGAEDGGSGGTQTAGGLSDRGNYGYTIDLTDGSAGRGGNTGKKSNNDGSSSGGGGGGWFGGGCGSWYAKTRGSGGGGGSSHINSKLFTNPVYKAGNEEFLAPDGVTTEIGHSGAGMVRITLLEIP</sequence>